<dbReference type="NCBIfam" id="TIGR02532">
    <property type="entry name" value="IV_pilin_GFxxxE"/>
    <property type="match status" value="1"/>
</dbReference>
<sequence length="339" mass="36033">MTHSAYYSPNQRRYQRGVSLIELMVGMVLGLIVVGAAGSIFLSNKQTYNATETLGRIQENGRIAFELMARDIREAGSTACGNNIPIANVLNTPGDTFNWGDGLRGYEGNMAAALAPFGTGAGQRVNGTQAIELRSSASGGVTVTKHVPSSAVVHVNTANHGFEPGDVLIICDYSQATIFEMTPGGAVLHIGHNTGNSGEPSGGNSCKALSFPVDPDCKDKPKDGKQYDDNAVVAKLHAAIWYIGNNSRGGRSLYRRVAGRDAEEITEGVQNMTLTYLEPGNDYRTASSISLWSDVAAVRVGLNLQAVEGALRSREITGVDGDALNRQLAHVVTLRGRNP</sequence>
<evidence type="ECO:0000256" key="1">
    <source>
        <dbReference type="SAM" id="Phobius"/>
    </source>
</evidence>
<dbReference type="InterPro" id="IPR012902">
    <property type="entry name" value="N_methyl_site"/>
</dbReference>
<keyword evidence="1" id="KW-0472">Membrane</keyword>
<dbReference type="RefSeq" id="WP_141622772.1">
    <property type="nucleotide sequence ID" value="NZ_CP041242.1"/>
</dbReference>
<dbReference type="PROSITE" id="PS00409">
    <property type="entry name" value="PROKAR_NTER_METHYL"/>
    <property type="match status" value="1"/>
</dbReference>
<keyword evidence="3" id="KW-1185">Reference proteome</keyword>
<keyword evidence="1" id="KW-0812">Transmembrane</keyword>
<reference evidence="2 3" key="1">
    <citation type="submission" date="2019-06" db="EMBL/GenBank/DDBJ databases">
        <title>Lysobacter alkalisoli sp. nov. isolated from saline-alkali soil.</title>
        <authorList>
            <person name="Sun J.-Q."/>
            <person name="Xu L."/>
        </authorList>
    </citation>
    <scope>NUCLEOTIDE SEQUENCE [LARGE SCALE GENOMIC DNA]</scope>
    <source>
        <strain evidence="2 3">SJ-36</strain>
    </source>
</reference>
<feature type="transmembrane region" description="Helical" evidence="1">
    <location>
        <begin position="20"/>
        <end position="42"/>
    </location>
</feature>
<dbReference type="OrthoDB" id="5296662at2"/>
<gene>
    <name evidence="2" type="ORF">FKV23_04450</name>
</gene>
<dbReference type="KEGG" id="lyj:FKV23_04450"/>
<protein>
    <submittedName>
        <fullName evidence="2">Prepilin-type N-terminal cleavage/methylation domain-containing protein</fullName>
    </submittedName>
</protein>
<name>A0A514BPW7_9GAMM</name>
<keyword evidence="1" id="KW-1133">Transmembrane helix</keyword>
<dbReference type="Proteomes" id="UP000317199">
    <property type="component" value="Chromosome"/>
</dbReference>
<dbReference type="Pfam" id="PF07963">
    <property type="entry name" value="N_methyl"/>
    <property type="match status" value="1"/>
</dbReference>
<dbReference type="AlphaFoldDB" id="A0A514BPW7"/>
<organism evidence="2 3">
    <name type="scientific">Marilutibacter alkalisoli</name>
    <dbReference type="NCBI Taxonomy" id="2591633"/>
    <lineage>
        <taxon>Bacteria</taxon>
        <taxon>Pseudomonadati</taxon>
        <taxon>Pseudomonadota</taxon>
        <taxon>Gammaproteobacteria</taxon>
        <taxon>Lysobacterales</taxon>
        <taxon>Lysobacteraceae</taxon>
        <taxon>Marilutibacter</taxon>
    </lineage>
</organism>
<proteinExistence type="predicted"/>
<evidence type="ECO:0000313" key="3">
    <source>
        <dbReference type="Proteomes" id="UP000317199"/>
    </source>
</evidence>
<accession>A0A514BPW7</accession>
<evidence type="ECO:0000313" key="2">
    <source>
        <dbReference type="EMBL" id="QDH69430.1"/>
    </source>
</evidence>
<dbReference type="EMBL" id="CP041242">
    <property type="protein sequence ID" value="QDH69430.1"/>
    <property type="molecule type" value="Genomic_DNA"/>
</dbReference>